<feature type="binding site" evidence="1">
    <location>
        <position position="96"/>
    </location>
    <ligand>
        <name>Mg(2+)</name>
        <dbReference type="ChEBI" id="CHEBI:18420"/>
        <label>1</label>
        <note>catalytic</note>
    </ligand>
</feature>
<dbReference type="GO" id="GO:0006020">
    <property type="term" value="P:inositol metabolic process"/>
    <property type="evidence" value="ECO:0007669"/>
    <property type="project" value="TreeGrafter"/>
</dbReference>
<keyword evidence="1" id="KW-0479">Metal-binding</keyword>
<dbReference type="CDD" id="cd01637">
    <property type="entry name" value="IMPase_like"/>
    <property type="match status" value="1"/>
</dbReference>
<feature type="binding site" evidence="1">
    <location>
        <position position="79"/>
    </location>
    <ligand>
        <name>Mg(2+)</name>
        <dbReference type="ChEBI" id="CHEBI:18420"/>
        <label>1</label>
        <note>catalytic</note>
    </ligand>
</feature>
<dbReference type="PRINTS" id="PR00377">
    <property type="entry name" value="IMPHPHTASES"/>
</dbReference>
<dbReference type="EMBL" id="RJSF01000040">
    <property type="protein sequence ID" value="RNM14255.1"/>
    <property type="molecule type" value="Genomic_DNA"/>
</dbReference>
<comment type="caution">
    <text evidence="3">The sequence shown here is derived from an EMBL/GenBank/DDBJ whole genome shotgun (WGS) entry which is preliminary data.</text>
</comment>
<dbReference type="PANTHER" id="PTHR20854:SF4">
    <property type="entry name" value="INOSITOL-1-MONOPHOSPHATASE-RELATED"/>
    <property type="match status" value="1"/>
</dbReference>
<gene>
    <name evidence="3" type="ORF">EFL26_15155</name>
</gene>
<dbReference type="SUPFAM" id="SSF56655">
    <property type="entry name" value="Carbohydrate phosphatase"/>
    <property type="match status" value="1"/>
</dbReference>
<dbReference type="OrthoDB" id="9772456at2"/>
<dbReference type="Proteomes" id="UP000279994">
    <property type="component" value="Unassembled WGS sequence"/>
</dbReference>
<evidence type="ECO:0000256" key="2">
    <source>
        <dbReference type="SAM" id="MobiDB-lite"/>
    </source>
</evidence>
<feature type="region of interest" description="Disordered" evidence="2">
    <location>
        <begin position="1"/>
        <end position="20"/>
    </location>
</feature>
<name>A0A3N0GP47_9ACTN</name>
<dbReference type="AlphaFoldDB" id="A0A3N0GP47"/>
<accession>A0A3N0GP47</accession>
<dbReference type="InterPro" id="IPR000760">
    <property type="entry name" value="Inositol_monophosphatase-like"/>
</dbReference>
<reference evidence="3 4" key="1">
    <citation type="submission" date="2018-11" db="EMBL/GenBank/DDBJ databases">
        <authorList>
            <person name="Li F."/>
        </authorList>
    </citation>
    <scope>NUCLEOTIDE SEQUENCE [LARGE SCALE GENOMIC DNA]</scope>
    <source>
        <strain evidence="3 4">Gsoil 818</strain>
    </source>
</reference>
<organism evidence="3 4">
    <name type="scientific">Nocardioides pocheonensis</name>
    <dbReference type="NCBI Taxonomy" id="661485"/>
    <lineage>
        <taxon>Bacteria</taxon>
        <taxon>Bacillati</taxon>
        <taxon>Actinomycetota</taxon>
        <taxon>Actinomycetes</taxon>
        <taxon>Propionibacteriales</taxon>
        <taxon>Nocardioidaceae</taxon>
        <taxon>Nocardioides</taxon>
    </lineage>
</organism>
<evidence type="ECO:0000313" key="4">
    <source>
        <dbReference type="Proteomes" id="UP000279994"/>
    </source>
</evidence>
<evidence type="ECO:0000256" key="1">
    <source>
        <dbReference type="PIRSR" id="PIRSR600760-2"/>
    </source>
</evidence>
<dbReference type="PANTHER" id="PTHR20854">
    <property type="entry name" value="INOSITOL MONOPHOSPHATASE"/>
    <property type="match status" value="1"/>
</dbReference>
<keyword evidence="4" id="KW-1185">Reference proteome</keyword>
<protein>
    <submittedName>
        <fullName evidence="3">Inositol monophosphatase family protein</fullName>
    </submittedName>
</protein>
<evidence type="ECO:0000313" key="3">
    <source>
        <dbReference type="EMBL" id="RNM14255.1"/>
    </source>
</evidence>
<dbReference type="Gene3D" id="3.30.540.10">
    <property type="entry name" value="Fructose-1,6-Bisphosphatase, subunit A, domain 1"/>
    <property type="match status" value="1"/>
</dbReference>
<dbReference type="RefSeq" id="WP_123223663.1">
    <property type="nucleotide sequence ID" value="NZ_RJSF01000040.1"/>
</dbReference>
<dbReference type="Gene3D" id="3.40.190.80">
    <property type="match status" value="1"/>
</dbReference>
<keyword evidence="1" id="KW-0460">Magnesium</keyword>
<comment type="cofactor">
    <cofactor evidence="1">
        <name>Mg(2+)</name>
        <dbReference type="ChEBI" id="CHEBI:18420"/>
    </cofactor>
</comment>
<sequence>MSSRTANGGSRPSSPTSDAEVAISAALAGAEALRRRYGGPLTRLAKSERDFATEADLEAERAVRDAIAEAFPGDAFLGEEGGLHGAADAARTWLVDPLCGTLNFAARTPLVAVNVALREGGGVTAAAIADPFAAEVCWTDGDTAWGRTTIDTPLTPDASSRLVDVDFDGHPVWAAQVVSAPEFTDSFGLRVSSTSLALAWVASGRRAAYVIAGDVRDSVHFAAGIALCRAAGCVVTDLAGEPVESAGNGLIAVADAATHATLLGAIATATG</sequence>
<proteinExistence type="predicted"/>
<dbReference type="GO" id="GO:0007165">
    <property type="term" value="P:signal transduction"/>
    <property type="evidence" value="ECO:0007669"/>
    <property type="project" value="TreeGrafter"/>
</dbReference>
<dbReference type="GO" id="GO:0008934">
    <property type="term" value="F:inositol monophosphate 1-phosphatase activity"/>
    <property type="evidence" value="ECO:0007669"/>
    <property type="project" value="TreeGrafter"/>
</dbReference>
<feature type="compositionally biased region" description="Polar residues" evidence="2">
    <location>
        <begin position="1"/>
        <end position="17"/>
    </location>
</feature>
<dbReference type="Pfam" id="PF00459">
    <property type="entry name" value="Inositol_P"/>
    <property type="match status" value="1"/>
</dbReference>
<feature type="binding site" evidence="1">
    <location>
        <position position="98"/>
    </location>
    <ligand>
        <name>Mg(2+)</name>
        <dbReference type="ChEBI" id="CHEBI:18420"/>
        <label>1</label>
        <note>catalytic</note>
    </ligand>
</feature>
<dbReference type="GO" id="GO:0046872">
    <property type="term" value="F:metal ion binding"/>
    <property type="evidence" value="ECO:0007669"/>
    <property type="project" value="UniProtKB-KW"/>
</dbReference>